<keyword evidence="4" id="KW-1003">Cell membrane</keyword>
<feature type="transmembrane region" description="Helical" evidence="13">
    <location>
        <begin position="387"/>
        <end position="409"/>
    </location>
</feature>
<evidence type="ECO:0000313" key="14">
    <source>
        <dbReference type="EMBL" id="VFB17385.1"/>
    </source>
</evidence>
<feature type="transmembrane region" description="Helical" evidence="13">
    <location>
        <begin position="34"/>
        <end position="54"/>
    </location>
</feature>
<keyword evidence="8 12" id="KW-0630">Potassium</keyword>
<dbReference type="PANTHER" id="PTHR32024">
    <property type="entry name" value="TRK SYSTEM POTASSIUM UPTAKE PROTEIN TRKG-RELATED"/>
    <property type="match status" value="1"/>
</dbReference>
<evidence type="ECO:0000256" key="5">
    <source>
        <dbReference type="ARBA" id="ARBA00022519"/>
    </source>
</evidence>
<evidence type="ECO:0000256" key="7">
    <source>
        <dbReference type="ARBA" id="ARBA00022692"/>
    </source>
</evidence>
<gene>
    <name evidence="14" type="primary">trkG</name>
    <name evidence="14" type="ORF">NCTC13150_01978</name>
</gene>
<keyword evidence="5" id="KW-0997">Cell inner membrane</keyword>
<dbReference type="Pfam" id="PF02386">
    <property type="entry name" value="TrkH"/>
    <property type="match status" value="1"/>
</dbReference>
<evidence type="ECO:0000256" key="9">
    <source>
        <dbReference type="ARBA" id="ARBA00022989"/>
    </source>
</evidence>
<keyword evidence="11 13" id="KW-0472">Membrane</keyword>
<feature type="binding site" evidence="12">
    <location>
        <position position="312"/>
    </location>
    <ligand>
        <name>K(+)</name>
        <dbReference type="ChEBI" id="CHEBI:29103"/>
    </ligand>
</feature>
<evidence type="ECO:0000256" key="3">
    <source>
        <dbReference type="ARBA" id="ARBA00022448"/>
    </source>
</evidence>
<keyword evidence="12" id="KW-0479">Metal-binding</keyword>
<evidence type="ECO:0000256" key="6">
    <source>
        <dbReference type="ARBA" id="ARBA00022538"/>
    </source>
</evidence>
<feature type="binding site" evidence="12">
    <location>
        <position position="429"/>
    </location>
    <ligand>
        <name>K(+)</name>
        <dbReference type="ChEBI" id="CHEBI:29103"/>
    </ligand>
</feature>
<accession>A0A8H2MAQ4</accession>
<feature type="transmembrane region" description="Helical" evidence="13">
    <location>
        <begin position="271"/>
        <end position="288"/>
    </location>
</feature>
<dbReference type="InterPro" id="IPR004772">
    <property type="entry name" value="TrkH"/>
</dbReference>
<feature type="binding site" evidence="12">
    <location>
        <position position="109"/>
    </location>
    <ligand>
        <name>K(+)</name>
        <dbReference type="ChEBI" id="CHEBI:29103"/>
    </ligand>
</feature>
<name>A0A8H2MAQ4_9FIRM</name>
<keyword evidence="15" id="KW-1185">Reference proteome</keyword>
<feature type="transmembrane region" description="Helical" evidence="13">
    <location>
        <begin position="232"/>
        <end position="251"/>
    </location>
</feature>
<dbReference type="PANTHER" id="PTHR32024:SF2">
    <property type="entry name" value="TRK SYSTEM POTASSIUM UPTAKE PROTEIN TRKG-RELATED"/>
    <property type="match status" value="1"/>
</dbReference>
<evidence type="ECO:0000256" key="10">
    <source>
        <dbReference type="ARBA" id="ARBA00023065"/>
    </source>
</evidence>
<evidence type="ECO:0000256" key="13">
    <source>
        <dbReference type="SAM" id="Phobius"/>
    </source>
</evidence>
<dbReference type="PIRSF" id="PIRSF006247">
    <property type="entry name" value="TrkH"/>
    <property type="match status" value="1"/>
</dbReference>
<evidence type="ECO:0000256" key="1">
    <source>
        <dbReference type="ARBA" id="ARBA00004429"/>
    </source>
</evidence>
<evidence type="ECO:0000256" key="8">
    <source>
        <dbReference type="ARBA" id="ARBA00022958"/>
    </source>
</evidence>
<keyword evidence="10" id="KW-0406">Ion transport</keyword>
<proteinExistence type="inferred from homology"/>
<dbReference type="GO" id="GO:0005886">
    <property type="term" value="C:plasma membrane"/>
    <property type="evidence" value="ECO:0007669"/>
    <property type="project" value="UniProtKB-SubCell"/>
</dbReference>
<dbReference type="GO" id="GO:0015379">
    <property type="term" value="F:potassium:chloride symporter activity"/>
    <property type="evidence" value="ECO:0007669"/>
    <property type="project" value="InterPro"/>
</dbReference>
<keyword evidence="7 13" id="KW-0812">Transmembrane</keyword>
<dbReference type="GO" id="GO:0046872">
    <property type="term" value="F:metal ion binding"/>
    <property type="evidence" value="ECO:0007669"/>
    <property type="project" value="UniProtKB-KW"/>
</dbReference>
<keyword evidence="9 13" id="KW-1133">Transmembrane helix</keyword>
<feature type="transmembrane region" description="Helical" evidence="13">
    <location>
        <begin position="182"/>
        <end position="201"/>
    </location>
</feature>
<organism evidence="14 15">
    <name type="scientific">Urinicoccus massiliensis</name>
    <dbReference type="NCBI Taxonomy" id="1723382"/>
    <lineage>
        <taxon>Bacteria</taxon>
        <taxon>Bacillati</taxon>
        <taxon>Bacillota</taxon>
        <taxon>Tissierellia</taxon>
        <taxon>Tissierellales</taxon>
        <taxon>Peptoniphilaceae</taxon>
        <taxon>Urinicoccus</taxon>
    </lineage>
</organism>
<sequence length="483" mass="53535">MNYSIARRMIGVILAIEALFLLPSLFLSLFDQDGISKCFILTIALMAFFGYMSYRKKTTDLVLAPKDGLFIVSSAWLVVSLFGALPFYFSHYLSYVDAFFEIVSGFTTTGASIIPNIEEFPRSLILWRSVTHWIGGMGILVFTISLLPRLGVGGFQIFKAESPGPIAGKIEPRIADTAKRLYIIYIGITVVLFFLLVLGRMTPFDALIHTLGVAGTGGFSSKANSIGAYSGYYIPVIMSIFMIIYGTNFSIYYQLSQKKYKEILKNDEVRLYYIIILLAVLGVTYNLYSNHYGSLGQAAKDSFFQVTSLMSTSGFSNTDYDLWPSFSKFILYALMFIGSCAGSTAGGMKIVRISIVFKLIAREIGKVVHPNAVIPITLEGKALKDEVVMGVSAFISVYLMIFVFSSALVTMSGLDILSSCSAVTTMLSNVGPGFNKVGPSLNFSEFSDFYKLYFSFLMLLGRLEFFTILGILVPRRQRKKIQI</sequence>
<evidence type="ECO:0000256" key="12">
    <source>
        <dbReference type="PIRSR" id="PIRSR006247-1"/>
    </source>
</evidence>
<keyword evidence="6" id="KW-0633">Potassium transport</keyword>
<evidence type="ECO:0000256" key="2">
    <source>
        <dbReference type="ARBA" id="ARBA00009137"/>
    </source>
</evidence>
<evidence type="ECO:0000256" key="4">
    <source>
        <dbReference type="ARBA" id="ARBA00022475"/>
    </source>
</evidence>
<evidence type="ECO:0000256" key="11">
    <source>
        <dbReference type="ARBA" id="ARBA00023136"/>
    </source>
</evidence>
<protein>
    <submittedName>
        <fullName evidence="14">Trk system potassium uptake protein trkG</fullName>
    </submittedName>
</protein>
<feature type="binding site" evidence="12">
    <location>
        <position position="108"/>
    </location>
    <ligand>
        <name>K(+)</name>
        <dbReference type="ChEBI" id="CHEBI:29103"/>
    </ligand>
</feature>
<feature type="transmembrane region" description="Helical" evidence="13">
    <location>
        <begin position="130"/>
        <end position="152"/>
    </location>
</feature>
<dbReference type="EMBL" id="CAACYI010000001">
    <property type="protein sequence ID" value="VFB17385.1"/>
    <property type="molecule type" value="Genomic_DNA"/>
</dbReference>
<feature type="transmembrane region" description="Helical" evidence="13">
    <location>
        <begin position="9"/>
        <end position="28"/>
    </location>
</feature>
<feature type="binding site" evidence="12">
    <location>
        <position position="430"/>
    </location>
    <ligand>
        <name>K(+)</name>
        <dbReference type="ChEBI" id="CHEBI:29103"/>
    </ligand>
</feature>
<keyword evidence="3" id="KW-0813">Transport</keyword>
<dbReference type="RefSeq" id="WP_131749925.1">
    <property type="nucleotide sequence ID" value="NZ_CAACYI010000001.1"/>
</dbReference>
<feature type="binding site" evidence="12">
    <location>
        <position position="217"/>
    </location>
    <ligand>
        <name>K(+)</name>
        <dbReference type="ChEBI" id="CHEBI:29103"/>
    </ligand>
</feature>
<dbReference type="InterPro" id="IPR003445">
    <property type="entry name" value="Cat_transpt"/>
</dbReference>
<dbReference type="Proteomes" id="UP000377798">
    <property type="component" value="Unassembled WGS sequence"/>
</dbReference>
<comment type="similarity">
    <text evidence="2">Belongs to the TrkH potassium transport family.</text>
</comment>
<feature type="transmembrane region" description="Helical" evidence="13">
    <location>
        <begin position="329"/>
        <end position="351"/>
    </location>
</feature>
<comment type="subcellular location">
    <subcellularLocation>
        <location evidence="1">Cell inner membrane</location>
        <topology evidence="1">Multi-pass membrane protein</topology>
    </subcellularLocation>
</comment>
<feature type="transmembrane region" description="Helical" evidence="13">
    <location>
        <begin position="69"/>
        <end position="89"/>
    </location>
</feature>
<reference evidence="14 15" key="1">
    <citation type="submission" date="2019-02" db="EMBL/GenBank/DDBJ databases">
        <authorList>
            <consortium name="Pathogen Informatics"/>
        </authorList>
    </citation>
    <scope>NUCLEOTIDE SEQUENCE [LARGE SCALE GENOMIC DNA]</scope>
    <source>
        <strain evidence="14 15">3012STDY7089603</strain>
    </source>
</reference>
<evidence type="ECO:0000313" key="15">
    <source>
        <dbReference type="Proteomes" id="UP000377798"/>
    </source>
</evidence>
<comment type="caution">
    <text evidence="14">The sequence shown here is derived from an EMBL/GenBank/DDBJ whole genome shotgun (WGS) entry which is preliminary data.</text>
</comment>
<dbReference type="AlphaFoldDB" id="A0A8H2MAQ4"/>
<feature type="transmembrane region" description="Helical" evidence="13">
    <location>
        <begin position="452"/>
        <end position="473"/>
    </location>
</feature>